<gene>
    <name evidence="1" type="ORF">ES332_A13G122100v1</name>
</gene>
<name>A0A5D2MJ54_GOSTO</name>
<sequence>MSAEEERLWSILRANSLDFNAWTALIEETEKVAEGNWTWEHAKLKARMQTLQRNLRYPPMASNFRYIQGMHLSLLINKKCDEDDYILTYQDKEGE</sequence>
<dbReference type="AlphaFoldDB" id="A0A5D2MJ54"/>
<accession>A0A5D2MJ54</accession>
<protein>
    <submittedName>
        <fullName evidence="1">Uncharacterized protein</fullName>
    </submittedName>
</protein>
<evidence type="ECO:0000313" key="1">
    <source>
        <dbReference type="EMBL" id="TYH91527.1"/>
    </source>
</evidence>
<evidence type="ECO:0000313" key="2">
    <source>
        <dbReference type="Proteomes" id="UP000322667"/>
    </source>
</evidence>
<proteinExistence type="predicted"/>
<dbReference type="EMBL" id="CM017622">
    <property type="protein sequence ID" value="TYH91527.1"/>
    <property type="molecule type" value="Genomic_DNA"/>
</dbReference>
<reference evidence="1 2" key="1">
    <citation type="submission" date="2019-07" db="EMBL/GenBank/DDBJ databases">
        <title>WGS assembly of Gossypium tomentosum.</title>
        <authorList>
            <person name="Chen Z.J."/>
            <person name="Sreedasyam A."/>
            <person name="Ando A."/>
            <person name="Song Q."/>
            <person name="De L."/>
            <person name="Hulse-Kemp A."/>
            <person name="Ding M."/>
            <person name="Ye W."/>
            <person name="Kirkbride R."/>
            <person name="Jenkins J."/>
            <person name="Plott C."/>
            <person name="Lovell J."/>
            <person name="Lin Y.-M."/>
            <person name="Vaughn R."/>
            <person name="Liu B."/>
            <person name="Li W."/>
            <person name="Simpson S."/>
            <person name="Scheffler B."/>
            <person name="Saski C."/>
            <person name="Grover C."/>
            <person name="Hu G."/>
            <person name="Conover J."/>
            <person name="Carlson J."/>
            <person name="Shu S."/>
            <person name="Boston L."/>
            <person name="Williams M."/>
            <person name="Peterson D."/>
            <person name="Mcgee K."/>
            <person name="Jones D."/>
            <person name="Wendel J."/>
            <person name="Stelly D."/>
            <person name="Grimwood J."/>
            <person name="Schmutz J."/>
        </authorList>
    </citation>
    <scope>NUCLEOTIDE SEQUENCE [LARGE SCALE GENOMIC DNA]</scope>
    <source>
        <strain evidence="1">7179.01</strain>
    </source>
</reference>
<keyword evidence="2" id="KW-1185">Reference proteome</keyword>
<dbReference type="Proteomes" id="UP000322667">
    <property type="component" value="Chromosome A13"/>
</dbReference>
<organism evidence="1 2">
    <name type="scientific">Gossypium tomentosum</name>
    <name type="common">Hawaiian cotton</name>
    <name type="synonym">Gossypium sandvicense</name>
    <dbReference type="NCBI Taxonomy" id="34277"/>
    <lineage>
        <taxon>Eukaryota</taxon>
        <taxon>Viridiplantae</taxon>
        <taxon>Streptophyta</taxon>
        <taxon>Embryophyta</taxon>
        <taxon>Tracheophyta</taxon>
        <taxon>Spermatophyta</taxon>
        <taxon>Magnoliopsida</taxon>
        <taxon>eudicotyledons</taxon>
        <taxon>Gunneridae</taxon>
        <taxon>Pentapetalae</taxon>
        <taxon>rosids</taxon>
        <taxon>malvids</taxon>
        <taxon>Malvales</taxon>
        <taxon>Malvaceae</taxon>
        <taxon>Malvoideae</taxon>
        <taxon>Gossypium</taxon>
    </lineage>
</organism>